<sequence length="99" mass="11374">MKGMVQENRRMCKSSNDSLWNKVLEAQAMRKRQGLKQSIKRLVPNGGHRRCRTRTTILMKRRAGSRRPVNGIVSRVRILKRLVPNGKSMGLDGLFRETA</sequence>
<protein>
    <submittedName>
        <fullName evidence="1">Uncharacterized protein</fullName>
    </submittedName>
</protein>
<name>A0AAP0S008_LIQFO</name>
<evidence type="ECO:0000313" key="2">
    <source>
        <dbReference type="Proteomes" id="UP001415857"/>
    </source>
</evidence>
<keyword evidence="2" id="KW-1185">Reference proteome</keyword>
<dbReference type="EMBL" id="JBBPBK010000003">
    <property type="protein sequence ID" value="KAK9288087.1"/>
    <property type="molecule type" value="Genomic_DNA"/>
</dbReference>
<comment type="caution">
    <text evidence="1">The sequence shown here is derived from an EMBL/GenBank/DDBJ whole genome shotgun (WGS) entry which is preliminary data.</text>
</comment>
<dbReference type="Proteomes" id="UP001415857">
    <property type="component" value="Unassembled WGS sequence"/>
</dbReference>
<gene>
    <name evidence="1" type="ORF">L1049_016534</name>
</gene>
<evidence type="ECO:0000313" key="1">
    <source>
        <dbReference type="EMBL" id="KAK9288087.1"/>
    </source>
</evidence>
<dbReference type="AlphaFoldDB" id="A0AAP0S008"/>
<organism evidence="1 2">
    <name type="scientific">Liquidambar formosana</name>
    <name type="common">Formosan gum</name>
    <dbReference type="NCBI Taxonomy" id="63359"/>
    <lineage>
        <taxon>Eukaryota</taxon>
        <taxon>Viridiplantae</taxon>
        <taxon>Streptophyta</taxon>
        <taxon>Embryophyta</taxon>
        <taxon>Tracheophyta</taxon>
        <taxon>Spermatophyta</taxon>
        <taxon>Magnoliopsida</taxon>
        <taxon>eudicotyledons</taxon>
        <taxon>Gunneridae</taxon>
        <taxon>Pentapetalae</taxon>
        <taxon>Saxifragales</taxon>
        <taxon>Altingiaceae</taxon>
        <taxon>Liquidambar</taxon>
    </lineage>
</organism>
<proteinExistence type="predicted"/>
<reference evidence="1 2" key="1">
    <citation type="journal article" date="2024" name="Plant J.">
        <title>Genome sequences and population genomics reveal climatic adaptation and genomic divergence between two closely related sweetgum species.</title>
        <authorList>
            <person name="Xu W.Q."/>
            <person name="Ren C.Q."/>
            <person name="Zhang X.Y."/>
            <person name="Comes H.P."/>
            <person name="Liu X.H."/>
            <person name="Li Y.G."/>
            <person name="Kettle C.J."/>
            <person name="Jalonen R."/>
            <person name="Gaisberger H."/>
            <person name="Ma Y.Z."/>
            <person name="Qiu Y.X."/>
        </authorList>
    </citation>
    <scope>NUCLEOTIDE SEQUENCE [LARGE SCALE GENOMIC DNA]</scope>
    <source>
        <strain evidence="1">Hangzhou</strain>
    </source>
</reference>
<accession>A0AAP0S008</accession>